<keyword evidence="5 6" id="KW-0472">Membrane</keyword>
<dbReference type="eggNOG" id="ENOG502SS1F">
    <property type="taxonomic scope" value="Eukaryota"/>
</dbReference>
<evidence type="ECO:0000313" key="8">
    <source>
        <dbReference type="Proteomes" id="UP000001646"/>
    </source>
</evidence>
<evidence type="ECO:0000256" key="5">
    <source>
        <dbReference type="ARBA" id="ARBA00023136"/>
    </source>
</evidence>
<comment type="similarity">
    <text evidence="2">Belongs to the MS4A family.</text>
</comment>
<dbReference type="InterPro" id="IPR007237">
    <property type="entry name" value="CD20-like"/>
</dbReference>
<dbReference type="InParanoid" id="R4GCE9"/>
<dbReference type="GeneTree" id="ENSGT00950000186095"/>
<evidence type="ECO:0000256" key="1">
    <source>
        <dbReference type="ARBA" id="ARBA00004141"/>
    </source>
</evidence>
<dbReference type="GO" id="GO:0016020">
    <property type="term" value="C:membrane"/>
    <property type="evidence" value="ECO:0007669"/>
    <property type="project" value="UniProtKB-SubCell"/>
</dbReference>
<reference evidence="7" key="1">
    <citation type="submission" date="2009-12" db="EMBL/GenBank/DDBJ databases">
        <title>The Genome Sequence of Anolis carolinensis (Green Anole Lizard).</title>
        <authorList>
            <consortium name="The Genome Sequencing Platform"/>
            <person name="Di Palma F."/>
            <person name="Alfoldi J."/>
            <person name="Heiman D."/>
            <person name="Young S."/>
            <person name="Grabherr M."/>
            <person name="Johnson J."/>
            <person name="Lander E.S."/>
            <person name="Lindblad-Toh K."/>
        </authorList>
    </citation>
    <scope>NUCLEOTIDE SEQUENCE [LARGE SCALE GENOMIC DNA]</scope>
    <source>
        <strain evidence="7">JBL SC #1</strain>
    </source>
</reference>
<dbReference type="AlphaFoldDB" id="R4GCE9"/>
<dbReference type="PANTHER" id="PTHR23320:SF128">
    <property type="entry name" value="MEMBRANE-SPANNING 4-DOMAINS SUBFAMILY A MEMBER 4A"/>
    <property type="match status" value="1"/>
</dbReference>
<keyword evidence="3 6" id="KW-0812">Transmembrane</keyword>
<sequence length="217" mass="23718">MSSTVTDCGNVRIITQVIPQTGPQSAEAPPVTMLGSTSSQIISPEMKQFKNIQPKALGAVLIVLGATQISFGIVLTVVQHNSESLTVKSGIYFWIGILLLFSGSLLVEMEKREHVWLVKAAIIANFLVILSAVIATVLHATEIAQEKKISNICDAYGYCHSKTNLAYGLNVIFIILSFLEISIAVTAVVTGFRATRQEVYQWMLQAMKKALQNYESL</sequence>
<protein>
    <submittedName>
        <fullName evidence="7">Uncharacterized protein</fullName>
    </submittedName>
</protein>
<evidence type="ECO:0000256" key="2">
    <source>
        <dbReference type="ARBA" id="ARBA00009565"/>
    </source>
</evidence>
<feature type="transmembrane region" description="Helical" evidence="6">
    <location>
        <begin position="56"/>
        <end position="79"/>
    </location>
</feature>
<feature type="transmembrane region" description="Helical" evidence="6">
    <location>
        <begin position="171"/>
        <end position="192"/>
    </location>
</feature>
<dbReference type="HOGENOM" id="CLU_1337096_0_0_1"/>
<feature type="transmembrane region" description="Helical" evidence="6">
    <location>
        <begin position="91"/>
        <end position="109"/>
    </location>
</feature>
<dbReference type="InterPro" id="IPR030417">
    <property type="entry name" value="MS4A"/>
</dbReference>
<organism evidence="7 8">
    <name type="scientific">Anolis carolinensis</name>
    <name type="common">Green anole</name>
    <name type="synonym">American chameleon</name>
    <dbReference type="NCBI Taxonomy" id="28377"/>
    <lineage>
        <taxon>Eukaryota</taxon>
        <taxon>Metazoa</taxon>
        <taxon>Chordata</taxon>
        <taxon>Craniata</taxon>
        <taxon>Vertebrata</taxon>
        <taxon>Euteleostomi</taxon>
        <taxon>Lepidosauria</taxon>
        <taxon>Squamata</taxon>
        <taxon>Bifurcata</taxon>
        <taxon>Unidentata</taxon>
        <taxon>Episquamata</taxon>
        <taxon>Toxicofera</taxon>
        <taxon>Iguania</taxon>
        <taxon>Dactyloidae</taxon>
        <taxon>Anolis</taxon>
    </lineage>
</organism>
<evidence type="ECO:0000256" key="3">
    <source>
        <dbReference type="ARBA" id="ARBA00022692"/>
    </source>
</evidence>
<dbReference type="PANTHER" id="PTHR23320">
    <property type="entry name" value="MEMBRANE-SPANNING 4-DOMAINS SUBFAMILY A MS4A -RELATED"/>
    <property type="match status" value="1"/>
</dbReference>
<reference evidence="7" key="3">
    <citation type="submission" date="2025-09" db="UniProtKB">
        <authorList>
            <consortium name="Ensembl"/>
        </authorList>
    </citation>
    <scope>IDENTIFICATION</scope>
</reference>
<dbReference type="Ensembl" id="ENSACAT00000030433.2">
    <property type="protein sequence ID" value="ENSACAP00000023013.2"/>
    <property type="gene ID" value="ENSACAG00000029165.2"/>
</dbReference>
<evidence type="ECO:0000313" key="7">
    <source>
        <dbReference type="Ensembl" id="ENSACAP00000023013.2"/>
    </source>
</evidence>
<reference evidence="7" key="2">
    <citation type="submission" date="2025-08" db="UniProtKB">
        <authorList>
            <consortium name="Ensembl"/>
        </authorList>
    </citation>
    <scope>IDENTIFICATION</scope>
</reference>
<feature type="transmembrane region" description="Helical" evidence="6">
    <location>
        <begin position="116"/>
        <end position="138"/>
    </location>
</feature>
<keyword evidence="8" id="KW-1185">Reference proteome</keyword>
<keyword evidence="4 6" id="KW-1133">Transmembrane helix</keyword>
<dbReference type="Proteomes" id="UP000001646">
    <property type="component" value="Unplaced"/>
</dbReference>
<dbReference type="STRING" id="28377.ENSACAP00000023013"/>
<proteinExistence type="inferred from homology"/>
<name>R4GCE9_ANOCA</name>
<comment type="subcellular location">
    <subcellularLocation>
        <location evidence="1">Membrane</location>
        <topology evidence="1">Multi-pass membrane protein</topology>
    </subcellularLocation>
</comment>
<evidence type="ECO:0000256" key="6">
    <source>
        <dbReference type="SAM" id="Phobius"/>
    </source>
</evidence>
<dbReference type="Pfam" id="PF04103">
    <property type="entry name" value="CD20"/>
    <property type="match status" value="1"/>
</dbReference>
<accession>R4GCE9</accession>
<gene>
    <name evidence="7" type="primary">LOC103279652</name>
</gene>
<evidence type="ECO:0000256" key="4">
    <source>
        <dbReference type="ARBA" id="ARBA00022989"/>
    </source>
</evidence>
<dbReference type="Bgee" id="ENSACAG00000029165">
    <property type="expression patterns" value="Expressed in forelimb bud and 13 other cell types or tissues"/>
</dbReference>